<accession>A0A7R9C0X6</accession>
<reference evidence="3" key="1">
    <citation type="submission" date="2020-11" db="EMBL/GenBank/DDBJ databases">
        <authorList>
            <person name="Tran Van P."/>
        </authorList>
    </citation>
    <scope>NUCLEOTIDE SEQUENCE</scope>
</reference>
<dbReference type="EMBL" id="CAJPEX010011971">
    <property type="protein sequence ID" value="CAG0925296.1"/>
    <property type="molecule type" value="Genomic_DNA"/>
</dbReference>
<feature type="region of interest" description="Disordered" evidence="1">
    <location>
        <begin position="1"/>
        <end position="156"/>
    </location>
</feature>
<name>A0A7R9C0X6_9CRUS</name>
<dbReference type="Gene3D" id="1.10.268.20">
    <property type="match status" value="1"/>
</dbReference>
<protein>
    <recommendedName>
        <fullName evidence="2">EH domain-containing protein</fullName>
    </recommendedName>
</protein>
<dbReference type="Proteomes" id="UP000678499">
    <property type="component" value="Unassembled WGS sequence"/>
</dbReference>
<evidence type="ECO:0000256" key="1">
    <source>
        <dbReference type="SAM" id="MobiDB-lite"/>
    </source>
</evidence>
<feature type="compositionally biased region" description="Low complexity" evidence="1">
    <location>
        <begin position="16"/>
        <end position="28"/>
    </location>
</feature>
<sequence length="349" mass="36726">AADETLLSASHEGSSEEVLPSVSEETLSQVHADASGESQPVELPEVSGSSEEVPPVSTEEPQAAEGESHDEASAAVEPTTETSSSEIPVSESEEDKLSLVEGEPALSVENASGETEQLPEAVPETDPTISTEISQETSLESPASAETTPSPEEQPLVIEAEAPIEVIIDPGPQIGEPAYEYPIPSGSEQDIPRDRTLLDAFASAAPTSAFLAAAEKAIKELKSVYEKAVKPLETVYEYESISSRVFGDAEISAKPLILLMGPTGTGKTSAIKYLLGLDSASAIPRIPIGPVPAQSQFTIWRHAENPSVEMGPELAADATFTTLQKFGLSALDRVTGIRLKAPLLDKVDL</sequence>
<feature type="region of interest" description="Disordered" evidence="1">
    <location>
        <begin position="169"/>
        <end position="190"/>
    </location>
</feature>
<evidence type="ECO:0000313" key="4">
    <source>
        <dbReference type="Proteomes" id="UP000678499"/>
    </source>
</evidence>
<dbReference type="InterPro" id="IPR051943">
    <property type="entry name" value="TRAFAC_Dynamin-like_GTPase"/>
</dbReference>
<dbReference type="OrthoDB" id="422720at2759"/>
<evidence type="ECO:0000313" key="3">
    <source>
        <dbReference type="EMBL" id="CAD7285144.1"/>
    </source>
</evidence>
<dbReference type="InterPro" id="IPR031692">
    <property type="entry name" value="EHD_N"/>
</dbReference>
<feature type="compositionally biased region" description="Polar residues" evidence="1">
    <location>
        <begin position="127"/>
        <end position="151"/>
    </location>
</feature>
<dbReference type="PANTHER" id="PTHR43681">
    <property type="entry name" value="TRANSMEMBRANE GTPASE FZO"/>
    <property type="match status" value="1"/>
</dbReference>
<keyword evidence="4" id="KW-1185">Reference proteome</keyword>
<feature type="compositionally biased region" description="Low complexity" evidence="1">
    <location>
        <begin position="40"/>
        <end position="61"/>
    </location>
</feature>
<dbReference type="SUPFAM" id="SSF52540">
    <property type="entry name" value="P-loop containing nucleoside triphosphate hydrolases"/>
    <property type="match status" value="1"/>
</dbReference>
<dbReference type="Gene3D" id="3.40.50.300">
    <property type="entry name" value="P-loop containing nucleotide triphosphate hydrolases"/>
    <property type="match status" value="1"/>
</dbReference>
<dbReference type="AlphaFoldDB" id="A0A7R9C0X6"/>
<organism evidence="3">
    <name type="scientific">Notodromas monacha</name>
    <dbReference type="NCBI Taxonomy" id="399045"/>
    <lineage>
        <taxon>Eukaryota</taxon>
        <taxon>Metazoa</taxon>
        <taxon>Ecdysozoa</taxon>
        <taxon>Arthropoda</taxon>
        <taxon>Crustacea</taxon>
        <taxon>Oligostraca</taxon>
        <taxon>Ostracoda</taxon>
        <taxon>Podocopa</taxon>
        <taxon>Podocopida</taxon>
        <taxon>Cypridocopina</taxon>
        <taxon>Cypridoidea</taxon>
        <taxon>Cyprididae</taxon>
        <taxon>Notodromas</taxon>
    </lineage>
</organism>
<feature type="domain" description="EH" evidence="2">
    <location>
        <begin position="220"/>
        <end position="251"/>
    </location>
</feature>
<proteinExistence type="predicted"/>
<dbReference type="EMBL" id="OA894008">
    <property type="protein sequence ID" value="CAD7285144.1"/>
    <property type="molecule type" value="Genomic_DNA"/>
</dbReference>
<feature type="compositionally biased region" description="Low complexity" evidence="1">
    <location>
        <begin position="73"/>
        <end position="90"/>
    </location>
</feature>
<dbReference type="InterPro" id="IPR027417">
    <property type="entry name" value="P-loop_NTPase"/>
</dbReference>
<gene>
    <name evidence="3" type="ORF">NMOB1V02_LOCUS12746</name>
</gene>
<dbReference type="Pfam" id="PF16880">
    <property type="entry name" value="EHD_N"/>
    <property type="match status" value="1"/>
</dbReference>
<evidence type="ECO:0000259" key="2">
    <source>
        <dbReference type="Pfam" id="PF16880"/>
    </source>
</evidence>
<feature type="non-terminal residue" evidence="3">
    <location>
        <position position="349"/>
    </location>
</feature>
<dbReference type="PANTHER" id="PTHR43681:SF1">
    <property type="entry name" value="SARCALUMENIN"/>
    <property type="match status" value="1"/>
</dbReference>